<dbReference type="Proteomes" id="UP000321157">
    <property type="component" value="Unassembled WGS sequence"/>
</dbReference>
<sequence>MLPVRACLAYFVSEGNMTGDWEQHAVSYDVVLRYEDEEKEDLSRMS</sequence>
<dbReference type="EMBL" id="BJXX01000282">
    <property type="protein sequence ID" value="GEN36884.1"/>
    <property type="molecule type" value="Genomic_DNA"/>
</dbReference>
<accession>A0A511VDE9</accession>
<dbReference type="AlphaFoldDB" id="A0A511VDE9"/>
<comment type="caution">
    <text evidence="1">The sequence shown here is derived from an EMBL/GenBank/DDBJ whole genome shotgun (WGS) entry which is preliminary data.</text>
</comment>
<gene>
    <name evidence="1" type="ORF">ADA01nite_43440</name>
</gene>
<keyword evidence="2" id="KW-1185">Reference proteome</keyword>
<proteinExistence type="predicted"/>
<name>A0A511VDE9_9BACL</name>
<protein>
    <submittedName>
        <fullName evidence="1">Uncharacterized protein</fullName>
    </submittedName>
</protein>
<organism evidence="1 2">
    <name type="scientific">Aneurinibacillus danicus</name>
    <dbReference type="NCBI Taxonomy" id="267746"/>
    <lineage>
        <taxon>Bacteria</taxon>
        <taxon>Bacillati</taxon>
        <taxon>Bacillota</taxon>
        <taxon>Bacilli</taxon>
        <taxon>Bacillales</taxon>
        <taxon>Paenibacillaceae</taxon>
        <taxon>Aneurinibacillus group</taxon>
        <taxon>Aneurinibacillus</taxon>
    </lineage>
</organism>
<reference evidence="1 2" key="1">
    <citation type="submission" date="2019-07" db="EMBL/GenBank/DDBJ databases">
        <title>Whole genome shotgun sequence of Aneurinibacillus danicus NBRC 102444.</title>
        <authorList>
            <person name="Hosoyama A."/>
            <person name="Uohara A."/>
            <person name="Ohji S."/>
            <person name="Ichikawa N."/>
        </authorList>
    </citation>
    <scope>NUCLEOTIDE SEQUENCE [LARGE SCALE GENOMIC DNA]</scope>
    <source>
        <strain evidence="1 2">NBRC 102444</strain>
    </source>
</reference>
<evidence type="ECO:0000313" key="1">
    <source>
        <dbReference type="EMBL" id="GEN36884.1"/>
    </source>
</evidence>
<evidence type="ECO:0000313" key="2">
    <source>
        <dbReference type="Proteomes" id="UP000321157"/>
    </source>
</evidence>